<name>A0A7K1GFV9_9FLAO</name>
<keyword evidence="1 2" id="KW-0732">Signal</keyword>
<evidence type="ECO:0000256" key="1">
    <source>
        <dbReference type="ARBA" id="ARBA00022729"/>
    </source>
</evidence>
<evidence type="ECO:0000256" key="2">
    <source>
        <dbReference type="SAM" id="SignalP"/>
    </source>
</evidence>
<proteinExistence type="predicted"/>
<dbReference type="PANTHER" id="PTHR35340:SF5">
    <property type="entry name" value="ASST-DOMAIN-CONTAINING PROTEIN"/>
    <property type="match status" value="1"/>
</dbReference>
<evidence type="ECO:0000313" key="4">
    <source>
        <dbReference type="EMBL" id="MTE27961.1"/>
    </source>
</evidence>
<dbReference type="RefSeq" id="WP_155089974.1">
    <property type="nucleotide sequence ID" value="NZ_WJYA01000008.1"/>
</dbReference>
<dbReference type="InterPro" id="IPR053143">
    <property type="entry name" value="Arylsulfate_ST"/>
</dbReference>
<dbReference type="GO" id="GO:0004062">
    <property type="term" value="F:aryl sulfotransferase activity"/>
    <property type="evidence" value="ECO:0007669"/>
    <property type="project" value="InterPro"/>
</dbReference>
<accession>A0A7K1GFV9</accession>
<sequence length="541" mass="60206">MIKKLLFHLIILLALNLSFGQNTMGTILITEDAYEGYTLFSTHTKAYLIDNCGREINSWSSSYVPGNAVYLMPNGNLLRAGRLVQSPDPVALGGAGGVIEMFDWDGNVIWTWTDSSDTSRAHHDVFPLPNGNVLILAATVVDGADAIQAGRDPNLLTDNQLYNERIYEVEPIGATGGNIVWEWNVMDHVIQNIDASKDNFGIVEDNPGKIDINFLNGFDPINNWLHFNAIQYYEEFDQIVISSRRMSEVWVIDHNTTTSEAAGPAGDILYRWGNPQAYGQGTEMDRKLYGQHTPYYIPTGLPNEGKLMIFNNGFQRTPEYSQVDIIEPPVDINGNYTYVANTAYGPTDTFYTFPSTPPTEPSDFYSAIVSSARQLPNGNILICEGREAHFFEIDSNENVVWEYISPISNADGTVYEQGEPSPPNNFSFRATKFSPDYPAFIGRDLTPGDPLEANPDLTPCNNLSVSEFENSIVSLYPNPTKNRIQINSTTVIDRVEIYNMMGSKIGETSSKTIDLSNNSDGVYFLKIYSDTNMVSKKVIKG</sequence>
<dbReference type="Proteomes" id="UP000447545">
    <property type="component" value="Unassembled WGS sequence"/>
</dbReference>
<dbReference type="InterPro" id="IPR010262">
    <property type="entry name" value="Arylsulfotransferase_bact"/>
</dbReference>
<dbReference type="InterPro" id="IPR026444">
    <property type="entry name" value="Secre_tail"/>
</dbReference>
<protein>
    <submittedName>
        <fullName evidence="4">T9SS type A sorting domain-containing protein</fullName>
    </submittedName>
</protein>
<gene>
    <name evidence="4" type="ORF">F1003_13545</name>
</gene>
<dbReference type="Pfam" id="PF05935">
    <property type="entry name" value="Arylsulfotrans"/>
    <property type="match status" value="1"/>
</dbReference>
<dbReference type="NCBIfam" id="TIGR04183">
    <property type="entry name" value="Por_Secre_tail"/>
    <property type="match status" value="1"/>
</dbReference>
<dbReference type="AlphaFoldDB" id="A0A7K1GFV9"/>
<comment type="caution">
    <text evidence="4">The sequence shown here is derived from an EMBL/GenBank/DDBJ whole genome shotgun (WGS) entry which is preliminary data.</text>
</comment>
<evidence type="ECO:0000313" key="5">
    <source>
        <dbReference type="Proteomes" id="UP000447545"/>
    </source>
</evidence>
<evidence type="ECO:0000259" key="3">
    <source>
        <dbReference type="Pfam" id="PF18962"/>
    </source>
</evidence>
<dbReference type="EMBL" id="WJYA01000008">
    <property type="protein sequence ID" value="MTE27961.1"/>
    <property type="molecule type" value="Genomic_DNA"/>
</dbReference>
<dbReference type="Pfam" id="PF18962">
    <property type="entry name" value="Por_Secre_tail"/>
    <property type="match status" value="1"/>
</dbReference>
<feature type="chain" id="PRO_5029442756" evidence="2">
    <location>
        <begin position="21"/>
        <end position="541"/>
    </location>
</feature>
<keyword evidence="5" id="KW-1185">Reference proteome</keyword>
<organism evidence="4 5">
    <name type="scientific">Winogradskyella ouciana</name>
    <dbReference type="NCBI Taxonomy" id="2608631"/>
    <lineage>
        <taxon>Bacteria</taxon>
        <taxon>Pseudomonadati</taxon>
        <taxon>Bacteroidota</taxon>
        <taxon>Flavobacteriia</taxon>
        <taxon>Flavobacteriales</taxon>
        <taxon>Flavobacteriaceae</taxon>
        <taxon>Winogradskyella</taxon>
    </lineage>
</organism>
<dbReference type="PANTHER" id="PTHR35340">
    <property type="entry name" value="PQQ ENZYME REPEAT PROTEIN-RELATED"/>
    <property type="match status" value="1"/>
</dbReference>
<feature type="signal peptide" evidence="2">
    <location>
        <begin position="1"/>
        <end position="20"/>
    </location>
</feature>
<reference evidence="4 5" key="1">
    <citation type="submission" date="2019-11" db="EMBL/GenBank/DDBJ databases">
        <title>Winogradskyella ouciana sp. nov., isolated from the hadal seawater of the Mariana Trench.</title>
        <authorList>
            <person name="Liu R."/>
        </authorList>
    </citation>
    <scope>NUCLEOTIDE SEQUENCE [LARGE SCALE GENOMIC DNA]</scope>
    <source>
        <strain evidence="4 5">ZXX205</strain>
    </source>
</reference>
<feature type="domain" description="Secretion system C-terminal sorting" evidence="3">
    <location>
        <begin position="475"/>
        <end position="539"/>
    </location>
</feature>